<proteinExistence type="predicted"/>
<dbReference type="OrthoDB" id="10450839at2759"/>
<evidence type="ECO:0000256" key="1">
    <source>
        <dbReference type="SAM" id="MobiDB-lite"/>
    </source>
</evidence>
<feature type="compositionally biased region" description="Basic and acidic residues" evidence="1">
    <location>
        <begin position="37"/>
        <end position="46"/>
    </location>
</feature>
<evidence type="ECO:0000313" key="3">
    <source>
        <dbReference type="Proteomes" id="UP000186817"/>
    </source>
</evidence>
<dbReference type="AlphaFoldDB" id="A0A1Q9CB19"/>
<feature type="compositionally biased region" description="Acidic residues" evidence="1">
    <location>
        <begin position="17"/>
        <end position="36"/>
    </location>
</feature>
<dbReference type="EMBL" id="LSRX01001416">
    <property type="protein sequence ID" value="OLP80101.1"/>
    <property type="molecule type" value="Genomic_DNA"/>
</dbReference>
<feature type="region of interest" description="Disordered" evidence="1">
    <location>
        <begin position="360"/>
        <end position="397"/>
    </location>
</feature>
<accession>A0A1Q9CB19</accession>
<feature type="region of interest" description="Disordered" evidence="1">
    <location>
        <begin position="1"/>
        <end position="80"/>
    </location>
</feature>
<feature type="compositionally biased region" description="Acidic residues" evidence="1">
    <location>
        <begin position="381"/>
        <end position="391"/>
    </location>
</feature>
<sequence length="432" mass="48086">MEAALSQRGATQSGVDEQQDQSMEDEYVNVPLDDDDKQQKDDDARSDTTTVKLGDHLGKSPSPVAEDHQGDQDQASAGSDSIARMGAALGQRLKLRSSAPARLDTVAESSEMKPEATVDEGCGGPPQGRVPSGPKGRVPSGPEGRVPTGKAATTMREAKSQVIQAPIVTMVQTGLSLKRCSHIARLSRQPPEGEAFNKWHNQRKFNTETCTVLIQMLYAVHEVTMAECLRQTLPLDENVRDFDKFKSKGGKLSLLWDFLQKQGISEIEHQPEPGEWHLWSTRDVALTAIRQLLELMFTVHVPRWNDYVDGRKNWAKGQLRWHQDLNSFIMPLSGMIWKAFNNTILLFCLKTIQEGERRAAANVGTSDPSQQAVLSLRDPLPESDEDEEEEERYERGEEPYFESFILVSNVAPVEATAFFSMPDWGSTADGYD</sequence>
<feature type="region of interest" description="Disordered" evidence="1">
    <location>
        <begin position="101"/>
        <end position="149"/>
    </location>
</feature>
<keyword evidence="3" id="KW-1185">Reference proteome</keyword>
<dbReference type="Proteomes" id="UP000186817">
    <property type="component" value="Unassembled WGS sequence"/>
</dbReference>
<feature type="compositionally biased region" description="Polar residues" evidence="1">
    <location>
        <begin position="363"/>
        <end position="373"/>
    </location>
</feature>
<organism evidence="2 3">
    <name type="scientific">Symbiodinium microadriaticum</name>
    <name type="common">Dinoflagellate</name>
    <name type="synonym">Zooxanthella microadriatica</name>
    <dbReference type="NCBI Taxonomy" id="2951"/>
    <lineage>
        <taxon>Eukaryota</taxon>
        <taxon>Sar</taxon>
        <taxon>Alveolata</taxon>
        <taxon>Dinophyceae</taxon>
        <taxon>Suessiales</taxon>
        <taxon>Symbiodiniaceae</taxon>
        <taxon>Symbiodinium</taxon>
    </lineage>
</organism>
<reference evidence="2 3" key="1">
    <citation type="submission" date="2016-02" db="EMBL/GenBank/DDBJ databases">
        <title>Genome analysis of coral dinoflagellate symbionts highlights evolutionary adaptations to a symbiotic lifestyle.</title>
        <authorList>
            <person name="Aranda M."/>
            <person name="Li Y."/>
            <person name="Liew Y.J."/>
            <person name="Baumgarten S."/>
            <person name="Simakov O."/>
            <person name="Wilson M."/>
            <person name="Piel J."/>
            <person name="Ashoor H."/>
            <person name="Bougouffa S."/>
            <person name="Bajic V.B."/>
            <person name="Ryu T."/>
            <person name="Ravasi T."/>
            <person name="Bayer T."/>
            <person name="Micklem G."/>
            <person name="Kim H."/>
            <person name="Bhak J."/>
            <person name="Lajeunesse T.C."/>
            <person name="Voolstra C.R."/>
        </authorList>
    </citation>
    <scope>NUCLEOTIDE SEQUENCE [LARGE SCALE GENOMIC DNA]</scope>
    <source>
        <strain evidence="2 3">CCMP2467</strain>
    </source>
</reference>
<evidence type="ECO:0000313" key="2">
    <source>
        <dbReference type="EMBL" id="OLP80101.1"/>
    </source>
</evidence>
<protein>
    <submittedName>
        <fullName evidence="2">Uncharacterized protein</fullName>
    </submittedName>
</protein>
<name>A0A1Q9CB19_SYMMI</name>
<comment type="caution">
    <text evidence="2">The sequence shown here is derived from an EMBL/GenBank/DDBJ whole genome shotgun (WGS) entry which is preliminary data.</text>
</comment>
<gene>
    <name evidence="2" type="ORF">AK812_SmicGene39544</name>
</gene>